<dbReference type="KEGG" id="rga:RGR602_PC00940"/>
<geneLocation type="plasmid" evidence="2 3">
    <name>pRgalR602c</name>
</geneLocation>
<proteinExistence type="predicted"/>
<gene>
    <name evidence="2" type="ORF">RGR602_PC00940</name>
</gene>
<feature type="region of interest" description="Disordered" evidence="1">
    <location>
        <begin position="1"/>
        <end position="24"/>
    </location>
</feature>
<name>A0A0B4XED3_9HYPH</name>
<reference evidence="2 3" key="1">
    <citation type="submission" date="2013-11" db="EMBL/GenBank/DDBJ databases">
        <title>Complete genome sequence of Rhizobium gallicum bv. gallicum R602.</title>
        <authorList>
            <person name="Bustos P."/>
            <person name="Santamaria R.I."/>
            <person name="Lozano L."/>
            <person name="Acosta J.L."/>
            <person name="Ormeno-Orrillo E."/>
            <person name="Rogel M.A."/>
            <person name="Romero D."/>
            <person name="Cevallos M.A."/>
            <person name="Martinez-Romero E."/>
            <person name="Gonzalez V."/>
        </authorList>
    </citation>
    <scope>NUCLEOTIDE SEQUENCE [LARGE SCALE GENOMIC DNA]</scope>
    <source>
        <strain evidence="2 3">R602</strain>
        <plasmid evidence="2 3">pRgalR602c</plasmid>
    </source>
</reference>
<keyword evidence="3" id="KW-1185">Reference proteome</keyword>
<sequence length="63" mass="6872">MKVTNPLAGNQQIAGTTGRHSPTQPVLHHICERLYQSTHHGAIVRASKPQAGFGLKFLSRARV</sequence>
<evidence type="ECO:0000256" key="1">
    <source>
        <dbReference type="SAM" id="MobiDB-lite"/>
    </source>
</evidence>
<feature type="compositionally biased region" description="Polar residues" evidence="1">
    <location>
        <begin position="7"/>
        <end position="24"/>
    </location>
</feature>
<dbReference type="Proteomes" id="UP000031368">
    <property type="component" value="Plasmid pRgalR602c"/>
</dbReference>
<protein>
    <submittedName>
        <fullName evidence="2">Uncharacterized protein</fullName>
    </submittedName>
</protein>
<evidence type="ECO:0000313" key="2">
    <source>
        <dbReference type="EMBL" id="AJD44973.1"/>
    </source>
</evidence>
<dbReference type="EMBL" id="CP006880">
    <property type="protein sequence ID" value="AJD44973.1"/>
    <property type="molecule type" value="Genomic_DNA"/>
</dbReference>
<evidence type="ECO:0000313" key="3">
    <source>
        <dbReference type="Proteomes" id="UP000031368"/>
    </source>
</evidence>
<dbReference type="AlphaFoldDB" id="A0A0B4XED3"/>
<accession>A0A0B4XED3</accession>
<dbReference type="HOGENOM" id="CLU_2882824_0_0_5"/>
<organism evidence="2 3">
    <name type="scientific">Rhizobium gallicum bv. gallicum R602sp</name>
    <dbReference type="NCBI Taxonomy" id="1041138"/>
    <lineage>
        <taxon>Bacteria</taxon>
        <taxon>Pseudomonadati</taxon>
        <taxon>Pseudomonadota</taxon>
        <taxon>Alphaproteobacteria</taxon>
        <taxon>Hyphomicrobiales</taxon>
        <taxon>Rhizobiaceae</taxon>
        <taxon>Rhizobium/Agrobacterium group</taxon>
        <taxon>Rhizobium</taxon>
    </lineage>
</organism>
<keyword evidence="2" id="KW-0614">Plasmid</keyword>